<evidence type="ECO:0000313" key="2">
    <source>
        <dbReference type="Proteomes" id="UP000478483"/>
    </source>
</evidence>
<protein>
    <recommendedName>
        <fullName evidence="3">XRE family transcriptional regulator</fullName>
    </recommendedName>
</protein>
<comment type="caution">
    <text evidence="1">The sequence shown here is derived from an EMBL/GenBank/DDBJ whole genome shotgun (WGS) entry which is preliminary data.</text>
</comment>
<dbReference type="EMBL" id="WNAJ01000026">
    <property type="protein sequence ID" value="MTR86688.1"/>
    <property type="molecule type" value="Genomic_DNA"/>
</dbReference>
<accession>A0A6L6L8G6</accession>
<dbReference type="AlphaFoldDB" id="A0A6L6L8G6"/>
<dbReference type="RefSeq" id="WP_155219912.1">
    <property type="nucleotide sequence ID" value="NZ_CP097279.1"/>
</dbReference>
<evidence type="ECO:0008006" key="3">
    <source>
        <dbReference type="Google" id="ProtNLM"/>
    </source>
</evidence>
<sequence length="81" mass="9265">MGSKLCENKEKKRYDYVAGLLTGGFRAKNLTTKDVSLKSGIPERTVTERINHPEKIRLKDLYSLTDLAGIKITFEYKEMPD</sequence>
<dbReference type="Proteomes" id="UP000478483">
    <property type="component" value="Unassembled WGS sequence"/>
</dbReference>
<evidence type="ECO:0000313" key="1">
    <source>
        <dbReference type="EMBL" id="MTR86688.1"/>
    </source>
</evidence>
<gene>
    <name evidence="1" type="ORF">GMD50_16915</name>
</gene>
<reference evidence="1 2" key="1">
    <citation type="journal article" date="2019" name="Nat. Med.">
        <title>A library of human gut bacterial isolates paired with longitudinal multiomics data enables mechanistic microbiome research.</title>
        <authorList>
            <person name="Poyet M."/>
            <person name="Groussin M."/>
            <person name="Gibbons S.M."/>
            <person name="Avila-Pacheco J."/>
            <person name="Jiang X."/>
            <person name="Kearney S.M."/>
            <person name="Perrotta A.R."/>
            <person name="Berdy B."/>
            <person name="Zhao S."/>
            <person name="Lieberman T.D."/>
            <person name="Swanson P.K."/>
            <person name="Smith M."/>
            <person name="Roesemann S."/>
            <person name="Alexander J.E."/>
            <person name="Rich S.A."/>
            <person name="Livny J."/>
            <person name="Vlamakis H."/>
            <person name="Clish C."/>
            <person name="Bullock K."/>
            <person name="Deik A."/>
            <person name="Scott J."/>
            <person name="Pierce K.A."/>
            <person name="Xavier R.J."/>
            <person name="Alm E.J."/>
        </authorList>
    </citation>
    <scope>NUCLEOTIDE SEQUENCE [LARGE SCALE GENOMIC DNA]</scope>
    <source>
        <strain evidence="1 2">BIOML-A1</strain>
    </source>
</reference>
<organism evidence="1 2">
    <name type="scientific">Roseburia intestinalis</name>
    <dbReference type="NCBI Taxonomy" id="166486"/>
    <lineage>
        <taxon>Bacteria</taxon>
        <taxon>Bacillati</taxon>
        <taxon>Bacillota</taxon>
        <taxon>Clostridia</taxon>
        <taxon>Lachnospirales</taxon>
        <taxon>Lachnospiraceae</taxon>
        <taxon>Roseburia</taxon>
    </lineage>
</organism>
<name>A0A6L6L8G6_9FIRM</name>
<proteinExistence type="predicted"/>